<gene>
    <name evidence="2" type="ORF">CC86DRAFT_374629</name>
</gene>
<reference evidence="2" key="1">
    <citation type="journal article" date="2020" name="Stud. Mycol.">
        <title>101 Dothideomycetes genomes: a test case for predicting lifestyles and emergence of pathogens.</title>
        <authorList>
            <person name="Haridas S."/>
            <person name="Albert R."/>
            <person name="Binder M."/>
            <person name="Bloem J."/>
            <person name="Labutti K."/>
            <person name="Salamov A."/>
            <person name="Andreopoulos B."/>
            <person name="Baker S."/>
            <person name="Barry K."/>
            <person name="Bills G."/>
            <person name="Bluhm B."/>
            <person name="Cannon C."/>
            <person name="Castanera R."/>
            <person name="Culley D."/>
            <person name="Daum C."/>
            <person name="Ezra D."/>
            <person name="Gonzalez J."/>
            <person name="Henrissat B."/>
            <person name="Kuo A."/>
            <person name="Liang C."/>
            <person name="Lipzen A."/>
            <person name="Lutzoni F."/>
            <person name="Magnuson J."/>
            <person name="Mondo S."/>
            <person name="Nolan M."/>
            <person name="Ohm R."/>
            <person name="Pangilinan J."/>
            <person name="Park H.-J."/>
            <person name="Ramirez L."/>
            <person name="Alfaro M."/>
            <person name="Sun H."/>
            <person name="Tritt A."/>
            <person name="Yoshinaga Y."/>
            <person name="Zwiers L.-H."/>
            <person name="Turgeon B."/>
            <person name="Goodwin S."/>
            <person name="Spatafora J."/>
            <person name="Crous P."/>
            <person name="Grigoriev I."/>
        </authorList>
    </citation>
    <scope>NUCLEOTIDE SEQUENCE</scope>
    <source>
        <strain evidence="2">CBS 113818</strain>
    </source>
</reference>
<dbReference type="OrthoDB" id="3794352at2759"/>
<evidence type="ECO:0000256" key="1">
    <source>
        <dbReference type="SAM" id="SignalP"/>
    </source>
</evidence>
<dbReference type="EMBL" id="MU006242">
    <property type="protein sequence ID" value="KAF2819899.1"/>
    <property type="molecule type" value="Genomic_DNA"/>
</dbReference>
<accession>A0A6A6ZGS9</accession>
<dbReference type="Proteomes" id="UP000799424">
    <property type="component" value="Unassembled WGS sequence"/>
</dbReference>
<feature type="signal peptide" evidence="1">
    <location>
        <begin position="1"/>
        <end position="21"/>
    </location>
</feature>
<keyword evidence="1" id="KW-0732">Signal</keyword>
<name>A0A6A6ZGS9_9PLEO</name>
<dbReference type="AlphaFoldDB" id="A0A6A6ZGS9"/>
<proteinExistence type="predicted"/>
<organism evidence="2 3">
    <name type="scientific">Ophiobolus disseminans</name>
    <dbReference type="NCBI Taxonomy" id="1469910"/>
    <lineage>
        <taxon>Eukaryota</taxon>
        <taxon>Fungi</taxon>
        <taxon>Dikarya</taxon>
        <taxon>Ascomycota</taxon>
        <taxon>Pezizomycotina</taxon>
        <taxon>Dothideomycetes</taxon>
        <taxon>Pleosporomycetidae</taxon>
        <taxon>Pleosporales</taxon>
        <taxon>Pleosporineae</taxon>
        <taxon>Phaeosphaeriaceae</taxon>
        <taxon>Ophiobolus</taxon>
    </lineage>
</organism>
<keyword evidence="3" id="KW-1185">Reference proteome</keyword>
<evidence type="ECO:0000313" key="3">
    <source>
        <dbReference type="Proteomes" id="UP000799424"/>
    </source>
</evidence>
<sequence>MPSRGPISEALLAALLEASAAASSHVSPSLRPQFVLVGSGAMLYHGFRRRAEDLDCVGTAAADWAFLEGARLDRRFSVLADGGRVYYTSPYTSRLHPCY</sequence>
<feature type="chain" id="PRO_5025397723" evidence="1">
    <location>
        <begin position="22"/>
        <end position="99"/>
    </location>
</feature>
<evidence type="ECO:0000313" key="2">
    <source>
        <dbReference type="EMBL" id="KAF2819899.1"/>
    </source>
</evidence>
<protein>
    <submittedName>
        <fullName evidence="2">Uncharacterized protein</fullName>
    </submittedName>
</protein>